<protein>
    <recommendedName>
        <fullName evidence="5">Integral membrane protein</fullName>
    </recommendedName>
</protein>
<proteinExistence type="predicted"/>
<evidence type="ECO:0000313" key="4">
    <source>
        <dbReference type="Proteomes" id="UP001501005"/>
    </source>
</evidence>
<gene>
    <name evidence="3" type="ORF">GCM10009549_16960</name>
</gene>
<feature type="transmembrane region" description="Helical" evidence="2">
    <location>
        <begin position="6"/>
        <end position="26"/>
    </location>
</feature>
<feature type="compositionally biased region" description="Basic and acidic residues" evidence="1">
    <location>
        <begin position="117"/>
        <end position="136"/>
    </location>
</feature>
<keyword evidence="4" id="KW-1185">Reference proteome</keyword>
<accession>A0ABP3Z0Y5</accession>
<sequence length="136" mass="14769">MSGEVTFVVLYSVALLGVVGLLEFYARQPTSAWASQVFAGYRRAVPDAPQPAGPDEWPHSEVGRFHRALSLFVAVIAVLLVSAELVRHHRPLEALALVAVGAPHAVVVHRLQRRLRREATPPDDTDHSPGDEGGTH</sequence>
<keyword evidence="2" id="KW-1133">Transmembrane helix</keyword>
<evidence type="ECO:0000313" key="3">
    <source>
        <dbReference type="EMBL" id="GAA0909059.1"/>
    </source>
</evidence>
<reference evidence="4" key="1">
    <citation type="journal article" date="2019" name="Int. J. Syst. Evol. Microbiol.">
        <title>The Global Catalogue of Microorganisms (GCM) 10K type strain sequencing project: providing services to taxonomists for standard genome sequencing and annotation.</title>
        <authorList>
            <consortium name="The Broad Institute Genomics Platform"/>
            <consortium name="The Broad Institute Genome Sequencing Center for Infectious Disease"/>
            <person name="Wu L."/>
            <person name="Ma J."/>
        </authorList>
    </citation>
    <scope>NUCLEOTIDE SEQUENCE [LARGE SCALE GENOMIC DNA]</scope>
    <source>
        <strain evidence="4">JCM 10673</strain>
    </source>
</reference>
<dbReference type="EMBL" id="BAAAHG010000009">
    <property type="protein sequence ID" value="GAA0909059.1"/>
    <property type="molecule type" value="Genomic_DNA"/>
</dbReference>
<evidence type="ECO:0000256" key="2">
    <source>
        <dbReference type="SAM" id="Phobius"/>
    </source>
</evidence>
<feature type="region of interest" description="Disordered" evidence="1">
    <location>
        <begin position="113"/>
        <end position="136"/>
    </location>
</feature>
<dbReference type="RefSeq" id="WP_344048573.1">
    <property type="nucleotide sequence ID" value="NZ_BAAAHG010000009.1"/>
</dbReference>
<organism evidence="3 4">
    <name type="scientific">Streptomyces thermoalcalitolerans</name>
    <dbReference type="NCBI Taxonomy" id="65605"/>
    <lineage>
        <taxon>Bacteria</taxon>
        <taxon>Bacillati</taxon>
        <taxon>Actinomycetota</taxon>
        <taxon>Actinomycetes</taxon>
        <taxon>Kitasatosporales</taxon>
        <taxon>Streptomycetaceae</taxon>
        <taxon>Streptomyces</taxon>
    </lineage>
</organism>
<dbReference type="Proteomes" id="UP001501005">
    <property type="component" value="Unassembled WGS sequence"/>
</dbReference>
<evidence type="ECO:0000256" key="1">
    <source>
        <dbReference type="SAM" id="MobiDB-lite"/>
    </source>
</evidence>
<name>A0ABP3Z0Y5_9ACTN</name>
<keyword evidence="2" id="KW-0812">Transmembrane</keyword>
<keyword evidence="2" id="KW-0472">Membrane</keyword>
<feature type="transmembrane region" description="Helical" evidence="2">
    <location>
        <begin position="68"/>
        <end position="86"/>
    </location>
</feature>
<comment type="caution">
    <text evidence="3">The sequence shown here is derived from an EMBL/GenBank/DDBJ whole genome shotgun (WGS) entry which is preliminary data.</text>
</comment>
<evidence type="ECO:0008006" key="5">
    <source>
        <dbReference type="Google" id="ProtNLM"/>
    </source>
</evidence>